<dbReference type="SUPFAM" id="SSF52833">
    <property type="entry name" value="Thioredoxin-like"/>
    <property type="match status" value="1"/>
</dbReference>
<dbReference type="InterPro" id="IPR036249">
    <property type="entry name" value="Thioredoxin-like_sf"/>
</dbReference>
<dbReference type="Gene3D" id="3.40.30.10">
    <property type="entry name" value="Glutaredoxin"/>
    <property type="match status" value="1"/>
</dbReference>
<evidence type="ECO:0000313" key="3">
    <source>
        <dbReference type="Proteomes" id="UP001626536"/>
    </source>
</evidence>
<organism evidence="2 3">
    <name type="scientific">Methylocapsa polymorpha</name>
    <dbReference type="NCBI Taxonomy" id="3080828"/>
    <lineage>
        <taxon>Bacteria</taxon>
        <taxon>Pseudomonadati</taxon>
        <taxon>Pseudomonadota</taxon>
        <taxon>Alphaproteobacteria</taxon>
        <taxon>Hyphomicrobiales</taxon>
        <taxon>Beijerinckiaceae</taxon>
        <taxon>Methylocapsa</taxon>
    </lineage>
</organism>
<dbReference type="RefSeq" id="WP_407338720.1">
    <property type="nucleotide sequence ID" value="NZ_CP136862.1"/>
</dbReference>
<accession>A0ABZ0HQ38</accession>
<protein>
    <submittedName>
        <fullName evidence="2">SDR family NAD(P)-dependent oxidoreductase</fullName>
    </submittedName>
</protein>
<proteinExistence type="predicted"/>
<name>A0ABZ0HQ38_9HYPH</name>
<dbReference type="InterPro" id="IPR036291">
    <property type="entry name" value="NAD(P)-bd_dom_sf"/>
</dbReference>
<dbReference type="Pfam" id="PF00106">
    <property type="entry name" value="adh_short"/>
    <property type="match status" value="1"/>
</dbReference>
<dbReference type="EMBL" id="CP136862">
    <property type="protein sequence ID" value="WOJ89278.1"/>
    <property type="molecule type" value="Genomic_DNA"/>
</dbReference>
<keyword evidence="3" id="KW-1185">Reference proteome</keyword>
<feature type="region of interest" description="Disordered" evidence="1">
    <location>
        <begin position="227"/>
        <end position="246"/>
    </location>
</feature>
<dbReference type="InterPro" id="IPR002347">
    <property type="entry name" value="SDR_fam"/>
</dbReference>
<evidence type="ECO:0000313" key="2">
    <source>
        <dbReference type="EMBL" id="WOJ89278.1"/>
    </source>
</evidence>
<gene>
    <name evidence="2" type="ORF">RZS28_15985</name>
</gene>
<dbReference type="Proteomes" id="UP001626536">
    <property type="component" value="Chromosome"/>
</dbReference>
<evidence type="ECO:0000256" key="1">
    <source>
        <dbReference type="SAM" id="MobiDB-lite"/>
    </source>
</evidence>
<sequence>MLGPIATVRAVLPDMLARKAGSILFTSAASAQRPLIMTAPFGITAGALLNYTRILNRDLQADGIYAGFVAIAGIVVPSGKEEADNAAHFPPDVPRIRSDEIADLHWHPFELHPGAPPEGFRLEDYFRARGIADLADVRKAFSVPEDEARASGLELDLSQQPYIYRTVQAHTLLRHARGLATQHGLSMALMKAFFFDRLNVSDKDVFSRIAVSTALLLRRRAGRWLTGRNKRRPSGRSQSHAPRVCDRCRPSTLAASSWTAARRIR</sequence>
<dbReference type="SUPFAM" id="SSF51735">
    <property type="entry name" value="NAD(P)-binding Rossmann-fold domains"/>
    <property type="match status" value="1"/>
</dbReference>
<reference evidence="2 3" key="1">
    <citation type="submission" date="2023-10" db="EMBL/GenBank/DDBJ databases">
        <title>Novel methanotroph of the genus Methylocapsa from a subarctic wetland.</title>
        <authorList>
            <person name="Belova S.E."/>
            <person name="Oshkin I.Y."/>
            <person name="Miroshnikov K."/>
            <person name="Dedysh S.N."/>
        </authorList>
    </citation>
    <scope>NUCLEOTIDE SEQUENCE [LARGE SCALE GENOMIC DNA]</scope>
    <source>
        <strain evidence="2 3">RX1</strain>
    </source>
</reference>
<dbReference type="Gene3D" id="3.40.50.720">
    <property type="entry name" value="NAD(P)-binding Rossmann-like Domain"/>
    <property type="match status" value="1"/>
</dbReference>